<dbReference type="CDD" id="cd03316">
    <property type="entry name" value="MR_like"/>
    <property type="match status" value="1"/>
</dbReference>
<dbReference type="Pfam" id="PF02746">
    <property type="entry name" value="MR_MLE_N"/>
    <property type="match status" value="1"/>
</dbReference>
<keyword evidence="3" id="KW-0460">Magnesium</keyword>
<accession>A0ABQ5UE26</accession>
<comment type="cofactor">
    <cofactor evidence="1">
        <name>Mg(2+)</name>
        <dbReference type="ChEBI" id="CHEBI:18420"/>
    </cofactor>
</comment>
<dbReference type="EMBL" id="BSNG01000001">
    <property type="protein sequence ID" value="GLQ09868.1"/>
    <property type="molecule type" value="Genomic_DNA"/>
</dbReference>
<dbReference type="Gene3D" id="3.20.20.120">
    <property type="entry name" value="Enolase-like C-terminal domain"/>
    <property type="match status" value="1"/>
</dbReference>
<evidence type="ECO:0000256" key="1">
    <source>
        <dbReference type="ARBA" id="ARBA00001946"/>
    </source>
</evidence>
<evidence type="ECO:0000313" key="5">
    <source>
        <dbReference type="EMBL" id="GLQ09868.1"/>
    </source>
</evidence>
<reference evidence="5" key="2">
    <citation type="submission" date="2023-01" db="EMBL/GenBank/DDBJ databases">
        <title>Draft genome sequence of Devosia yakushimensis strain NBRC 103855.</title>
        <authorList>
            <person name="Sun Q."/>
            <person name="Mori K."/>
        </authorList>
    </citation>
    <scope>NUCLEOTIDE SEQUENCE</scope>
    <source>
        <strain evidence="5">NBRC 103855</strain>
    </source>
</reference>
<reference evidence="5" key="1">
    <citation type="journal article" date="2014" name="Int. J. Syst. Evol. Microbiol.">
        <title>Complete genome of a new Firmicutes species belonging to the dominant human colonic microbiota ('Ruminococcus bicirculans') reveals two chromosomes and a selective capacity to utilize plant glucans.</title>
        <authorList>
            <consortium name="NISC Comparative Sequencing Program"/>
            <person name="Wegmann U."/>
            <person name="Louis P."/>
            <person name="Goesmann A."/>
            <person name="Henrissat B."/>
            <person name="Duncan S.H."/>
            <person name="Flint H.J."/>
        </authorList>
    </citation>
    <scope>NUCLEOTIDE SEQUENCE</scope>
    <source>
        <strain evidence="5">NBRC 103855</strain>
    </source>
</reference>
<dbReference type="InterPro" id="IPR018110">
    <property type="entry name" value="Mandel_Rmase/mucon_lact_enz_CS"/>
</dbReference>
<dbReference type="Pfam" id="PF13378">
    <property type="entry name" value="MR_MLE_C"/>
    <property type="match status" value="1"/>
</dbReference>
<dbReference type="InterPro" id="IPR029017">
    <property type="entry name" value="Enolase-like_N"/>
</dbReference>
<dbReference type="InterPro" id="IPR013342">
    <property type="entry name" value="Mandelate_racemase_C"/>
</dbReference>
<dbReference type="InterPro" id="IPR029065">
    <property type="entry name" value="Enolase_C-like"/>
</dbReference>
<dbReference type="InterPro" id="IPR013341">
    <property type="entry name" value="Mandelate_racemase_N_dom"/>
</dbReference>
<dbReference type="PANTHER" id="PTHR13794:SF58">
    <property type="entry name" value="MITOCHONDRIAL ENOLASE SUPERFAMILY MEMBER 1"/>
    <property type="match status" value="1"/>
</dbReference>
<evidence type="ECO:0000256" key="2">
    <source>
        <dbReference type="ARBA" id="ARBA00022723"/>
    </source>
</evidence>
<dbReference type="RefSeq" id="WP_284390000.1">
    <property type="nucleotide sequence ID" value="NZ_BSNG01000001.1"/>
</dbReference>
<keyword evidence="6" id="KW-1185">Reference proteome</keyword>
<dbReference type="PROSITE" id="PS00909">
    <property type="entry name" value="MR_MLE_2"/>
    <property type="match status" value="1"/>
</dbReference>
<dbReference type="SFLD" id="SFLDS00001">
    <property type="entry name" value="Enolase"/>
    <property type="match status" value="1"/>
</dbReference>
<organism evidence="5 6">
    <name type="scientific">Devosia yakushimensis</name>
    <dbReference type="NCBI Taxonomy" id="470028"/>
    <lineage>
        <taxon>Bacteria</taxon>
        <taxon>Pseudomonadati</taxon>
        <taxon>Pseudomonadota</taxon>
        <taxon>Alphaproteobacteria</taxon>
        <taxon>Hyphomicrobiales</taxon>
        <taxon>Devosiaceae</taxon>
        <taxon>Devosia</taxon>
    </lineage>
</organism>
<dbReference type="InterPro" id="IPR036849">
    <property type="entry name" value="Enolase-like_C_sf"/>
</dbReference>
<gene>
    <name evidence="5" type="primary">gci</name>
    <name evidence="5" type="ORF">GCM10007913_18000</name>
</gene>
<dbReference type="SUPFAM" id="SSF51604">
    <property type="entry name" value="Enolase C-terminal domain-like"/>
    <property type="match status" value="1"/>
</dbReference>
<evidence type="ECO:0000313" key="6">
    <source>
        <dbReference type="Proteomes" id="UP001161406"/>
    </source>
</evidence>
<dbReference type="SUPFAM" id="SSF54826">
    <property type="entry name" value="Enolase N-terminal domain-like"/>
    <property type="match status" value="1"/>
</dbReference>
<dbReference type="SMART" id="SM00922">
    <property type="entry name" value="MR_MLE"/>
    <property type="match status" value="1"/>
</dbReference>
<name>A0ABQ5UE26_9HYPH</name>
<evidence type="ECO:0000256" key="3">
    <source>
        <dbReference type="ARBA" id="ARBA00022842"/>
    </source>
</evidence>
<dbReference type="Gene3D" id="3.30.390.10">
    <property type="entry name" value="Enolase-like, N-terminal domain"/>
    <property type="match status" value="1"/>
</dbReference>
<feature type="domain" description="Mandelate racemase/muconate lactonizing enzyme C-terminal" evidence="4">
    <location>
        <begin position="154"/>
        <end position="250"/>
    </location>
</feature>
<dbReference type="InterPro" id="IPR046945">
    <property type="entry name" value="RHMD-like"/>
</dbReference>
<protein>
    <submittedName>
        <fullName evidence="5">D-galactarolactone cycloisomerase</fullName>
    </submittedName>
</protein>
<keyword evidence="2" id="KW-0479">Metal-binding</keyword>
<dbReference type="Proteomes" id="UP001161406">
    <property type="component" value="Unassembled WGS sequence"/>
</dbReference>
<sequence>MLPPSVTAADVKITDVIAHPMLHEAPSSGGTSWKNTDRMSIVIIEIRTDAGIVGIGECLGRFGSTAYAEAVRQLFLPKLLGKSPFAAVDLQLDMRRAHSGRAGGMTGECMSGIDIALWDIMGKVAGLPISALLGGGIGKKVPCYGCSVPWTEDESKIKDIVDRAKARGFSMIKVKFGGPLKEGVRHLELVRKLAGEDMQLSADANWDFSLADAVPLGNAMAALGYVWLEEPLPPEDIDGYRKLAERVSVPLAAGESDYNGWHAAQLIGSRAIGFIQPNVTRSGGITETRRIYDLAHLHHVAYAPHNGGSGIVCDVATLHLAAAAPNLYMVESVWSDDPFKSDLGSIKRSSDRLSNGMVSVPDGPGLGLELDWDLVRRSAPKD</sequence>
<proteinExistence type="predicted"/>
<evidence type="ECO:0000259" key="4">
    <source>
        <dbReference type="SMART" id="SM00922"/>
    </source>
</evidence>
<comment type="caution">
    <text evidence="5">The sequence shown here is derived from an EMBL/GenBank/DDBJ whole genome shotgun (WGS) entry which is preliminary data.</text>
</comment>
<dbReference type="PANTHER" id="PTHR13794">
    <property type="entry name" value="ENOLASE SUPERFAMILY, MANDELATE RACEMASE"/>
    <property type="match status" value="1"/>
</dbReference>